<comment type="subcellular location">
    <subcellularLocation>
        <location evidence="1">Membrane</location>
        <topology evidence="1">Multi-pass membrane protein</topology>
    </subcellularLocation>
</comment>
<evidence type="ECO:0000256" key="5">
    <source>
        <dbReference type="ARBA" id="ARBA00023136"/>
    </source>
</evidence>
<evidence type="ECO:0000256" key="1">
    <source>
        <dbReference type="ARBA" id="ARBA00004141"/>
    </source>
</evidence>
<sequence>MSEAQSTTNTHSERKRKVLRKKPESKMSAKRHVWLAGHILTLVFGIAYDVLYVTLRSRSTWLAPLFYRISLLGVLACYTLTILTVFGSRAIPSYFTLLATENFRYLLVAIIWFFSGNSLFKLLPYTLISILHLGKYFKLNPILRLEPIFKKIIVYNELYVMLVILADTFMLRGDSGFALVGYIMIYWLRLLYSPQSRQVLYFFIIRLDGLVKSQKNKYMVSIWDNFIDYLKRNQDYDAAFVEEENKTAETSAPVTKEKTINSAHMSSKEHLVNSVISGVSKVGGGISGGVSKGVGAPKKVLSMASSKIPGRRGSGG</sequence>
<dbReference type="GeneID" id="8198227"/>
<feature type="transmembrane region" description="Helical" evidence="7">
    <location>
        <begin position="65"/>
        <end position="86"/>
    </location>
</feature>
<name>C4R255_KOMPG</name>
<keyword evidence="4 7" id="KW-1133">Transmembrane helix</keyword>
<dbReference type="GO" id="GO:0016020">
    <property type="term" value="C:membrane"/>
    <property type="evidence" value="ECO:0007669"/>
    <property type="project" value="UniProtKB-SubCell"/>
</dbReference>
<dbReference type="KEGG" id="ppa:PAS_chr2-2_0327"/>
<protein>
    <submittedName>
        <fullName evidence="8">Uncharacterized protein</fullName>
    </submittedName>
</protein>
<evidence type="ECO:0000256" key="7">
    <source>
        <dbReference type="SAM" id="Phobius"/>
    </source>
</evidence>
<dbReference type="GO" id="GO:0061024">
    <property type="term" value="P:membrane organization"/>
    <property type="evidence" value="ECO:0007669"/>
    <property type="project" value="TreeGrafter"/>
</dbReference>
<dbReference type="Proteomes" id="UP000000314">
    <property type="component" value="Chromosome 2"/>
</dbReference>
<dbReference type="PANTHER" id="PTHR12703">
    <property type="entry name" value="TRANSMEMBRANE PROTEIN 33"/>
    <property type="match status" value="1"/>
</dbReference>
<evidence type="ECO:0000256" key="4">
    <source>
        <dbReference type="ARBA" id="ARBA00022989"/>
    </source>
</evidence>
<dbReference type="OMA" id="WLRLNFS"/>
<gene>
    <name evidence="8" type="ordered locus">PAS_chr2-2_0327</name>
</gene>
<feature type="transmembrane region" description="Helical" evidence="7">
    <location>
        <begin position="106"/>
        <end position="131"/>
    </location>
</feature>
<dbReference type="PANTHER" id="PTHR12703:SF3">
    <property type="entry name" value="ABR032WP"/>
    <property type="match status" value="1"/>
</dbReference>
<organism evidence="8 9">
    <name type="scientific">Komagataella phaffii (strain GS115 / ATCC 20864)</name>
    <name type="common">Yeast</name>
    <name type="synonym">Pichia pastoris</name>
    <dbReference type="NCBI Taxonomy" id="644223"/>
    <lineage>
        <taxon>Eukaryota</taxon>
        <taxon>Fungi</taxon>
        <taxon>Dikarya</taxon>
        <taxon>Ascomycota</taxon>
        <taxon>Saccharomycotina</taxon>
        <taxon>Pichiomycetes</taxon>
        <taxon>Pichiales</taxon>
        <taxon>Pichiaceae</taxon>
        <taxon>Komagataella</taxon>
    </lineage>
</organism>
<evidence type="ECO:0000256" key="2">
    <source>
        <dbReference type="ARBA" id="ARBA00007322"/>
    </source>
</evidence>
<reference evidence="8 9" key="1">
    <citation type="journal article" date="2009" name="Nat. Biotechnol.">
        <title>Genome sequence of the recombinant protein production host Pichia pastoris.</title>
        <authorList>
            <person name="De Schutter K."/>
            <person name="Lin Y.C."/>
            <person name="Tiels P."/>
            <person name="Van Hecke A."/>
            <person name="Glinka S."/>
            <person name="Weber-Lehmann J."/>
            <person name="Rouze P."/>
            <person name="Van de Peer Y."/>
            <person name="Callewaert N."/>
        </authorList>
    </citation>
    <scope>NUCLEOTIDE SEQUENCE [LARGE SCALE GENOMIC DNA]</scope>
    <source>
        <strain evidence="9">GS115 / ATCC 20864</strain>
    </source>
</reference>
<dbReference type="RefSeq" id="XP_002491859.1">
    <property type="nucleotide sequence ID" value="XM_002491814.1"/>
</dbReference>
<feature type="compositionally biased region" description="Polar residues" evidence="6">
    <location>
        <begin position="1"/>
        <end position="10"/>
    </location>
</feature>
<keyword evidence="9" id="KW-1185">Reference proteome</keyword>
<keyword evidence="3 7" id="KW-0812">Transmembrane</keyword>
<comment type="similarity">
    <text evidence="2">Belongs to the PER33/POM33 family.</text>
</comment>
<dbReference type="HOGENOM" id="CLU_880309_0_0_1"/>
<accession>C4R255</accession>
<dbReference type="GO" id="GO:0071786">
    <property type="term" value="P:endoplasmic reticulum tubular network organization"/>
    <property type="evidence" value="ECO:0007669"/>
    <property type="project" value="TreeGrafter"/>
</dbReference>
<dbReference type="InterPro" id="IPR005344">
    <property type="entry name" value="TMEM33/Pom33"/>
</dbReference>
<feature type="transmembrane region" description="Helical" evidence="7">
    <location>
        <begin position="176"/>
        <end position="192"/>
    </location>
</feature>
<keyword evidence="5 7" id="KW-0472">Membrane</keyword>
<evidence type="ECO:0000313" key="9">
    <source>
        <dbReference type="Proteomes" id="UP000000314"/>
    </source>
</evidence>
<dbReference type="Pfam" id="PF03661">
    <property type="entry name" value="TMEM33_Pom33"/>
    <property type="match status" value="1"/>
</dbReference>
<dbReference type="FunCoup" id="C4R255">
    <property type="interactions" value="54"/>
</dbReference>
<proteinExistence type="inferred from homology"/>
<dbReference type="InterPro" id="IPR051645">
    <property type="entry name" value="PER33/POM33_regulator"/>
</dbReference>
<dbReference type="eggNOG" id="ENOG502QRJ1">
    <property type="taxonomic scope" value="Eukaryota"/>
</dbReference>
<dbReference type="OrthoDB" id="5581259at2759"/>
<dbReference type="EMBL" id="FN392320">
    <property type="protein sequence ID" value="CAY69579.1"/>
    <property type="molecule type" value="Genomic_DNA"/>
</dbReference>
<evidence type="ECO:0000256" key="3">
    <source>
        <dbReference type="ARBA" id="ARBA00022692"/>
    </source>
</evidence>
<feature type="transmembrane region" description="Helical" evidence="7">
    <location>
        <begin position="33"/>
        <end position="53"/>
    </location>
</feature>
<dbReference type="AlphaFoldDB" id="C4R255"/>
<evidence type="ECO:0000313" key="8">
    <source>
        <dbReference type="EMBL" id="CAY69579.1"/>
    </source>
</evidence>
<dbReference type="GO" id="GO:0005783">
    <property type="term" value="C:endoplasmic reticulum"/>
    <property type="evidence" value="ECO:0007669"/>
    <property type="project" value="TreeGrafter"/>
</dbReference>
<feature type="region of interest" description="Disordered" evidence="6">
    <location>
        <begin position="1"/>
        <end position="24"/>
    </location>
</feature>
<evidence type="ECO:0000256" key="6">
    <source>
        <dbReference type="SAM" id="MobiDB-lite"/>
    </source>
</evidence>
<dbReference type="InParanoid" id="C4R255"/>